<reference evidence="1 2" key="1">
    <citation type="submission" date="2015-04" db="EMBL/GenBank/DDBJ databases">
        <authorList>
            <person name="Heijne W.H."/>
            <person name="Fedorova N.D."/>
            <person name="Nierman W.C."/>
            <person name="Vollebregt A.W."/>
            <person name="Zhao Z."/>
            <person name="Wu L."/>
            <person name="Kumar M."/>
            <person name="Stam H."/>
            <person name="van den Berg M.A."/>
            <person name="Pel H.J."/>
        </authorList>
    </citation>
    <scope>NUCLEOTIDE SEQUENCE [LARGE SCALE GENOMIC DNA]</scope>
    <source>
        <strain evidence="1 2">CBS 393.64</strain>
    </source>
</reference>
<organism evidence="1 2">
    <name type="scientific">Rasamsonia emersonii (strain ATCC 16479 / CBS 393.64 / IMI 116815)</name>
    <dbReference type="NCBI Taxonomy" id="1408163"/>
    <lineage>
        <taxon>Eukaryota</taxon>
        <taxon>Fungi</taxon>
        <taxon>Dikarya</taxon>
        <taxon>Ascomycota</taxon>
        <taxon>Pezizomycotina</taxon>
        <taxon>Eurotiomycetes</taxon>
        <taxon>Eurotiomycetidae</taxon>
        <taxon>Eurotiales</taxon>
        <taxon>Trichocomaceae</taxon>
        <taxon>Rasamsonia</taxon>
    </lineage>
</organism>
<dbReference type="Proteomes" id="UP000053958">
    <property type="component" value="Unassembled WGS sequence"/>
</dbReference>
<accession>A0A0F4YY44</accession>
<evidence type="ECO:0000313" key="2">
    <source>
        <dbReference type="Proteomes" id="UP000053958"/>
    </source>
</evidence>
<gene>
    <name evidence="1" type="ORF">T310_2870</name>
</gene>
<dbReference type="STRING" id="1408163.A0A0F4YY44"/>
<proteinExistence type="predicted"/>
<protein>
    <submittedName>
        <fullName evidence="1">Uncharacterized protein</fullName>
    </submittedName>
</protein>
<dbReference type="AlphaFoldDB" id="A0A0F4YY44"/>
<keyword evidence="2" id="KW-1185">Reference proteome</keyword>
<dbReference type="EMBL" id="LASV01000111">
    <property type="protein sequence ID" value="KKA23144.1"/>
    <property type="molecule type" value="Genomic_DNA"/>
</dbReference>
<name>A0A0F4YY44_RASE3</name>
<evidence type="ECO:0000313" key="1">
    <source>
        <dbReference type="EMBL" id="KKA23144.1"/>
    </source>
</evidence>
<dbReference type="OrthoDB" id="4227344at2759"/>
<dbReference type="RefSeq" id="XP_013329756.1">
    <property type="nucleotide sequence ID" value="XM_013474302.1"/>
</dbReference>
<sequence length="459" mass="52026">MNLEEFLIYLHNGAFTSAKFLFTDCLSVADLKNLRLVCRNLDLVATSYPIVTRLFMSSHQADLEAFEGITKNKRLARHVQLIIWDHSVYNLLLLHQNLYLEYPRVEEAEKSDKHKQRITQARKMWARLAKQQQRILVNDSDLKAFSTALPSLTSLNNIRLTRLEFACQCCCGCMSPAQRQWFNIPKKLRKYLEEPHDEMCLMVHDKWFPCRIVYDHPELFYTVFPSLPTADIWSSVAFRGLKCLAANLETPLPNLRLLSLDAHPSDVFSGSSQEMAFLKTAIGSLDCFRLSAFRSGAQILIAPFRDLMSSARNLTSLCLHFAKGPWAPTISSPVRLLTKVPPASFPKLATLCIKGPDATLKDLTDLAQWCGEAAIGTLYLGCFHLSKDAWMDVLEAWKQEGSLKHLDTIYIHDVSDIHVARGRGRTLQILGSYSSADEDAVVDFLNGDGDYPLLEDMFF</sequence>
<dbReference type="GeneID" id="25315221"/>
<comment type="caution">
    <text evidence="1">The sequence shown here is derived from an EMBL/GenBank/DDBJ whole genome shotgun (WGS) entry which is preliminary data.</text>
</comment>